<dbReference type="Proteomes" id="UP001432322">
    <property type="component" value="Unassembled WGS sequence"/>
</dbReference>
<protein>
    <submittedName>
        <fullName evidence="2">Uncharacterized protein</fullName>
    </submittedName>
</protein>
<sequence>NIAGSQMSERGRDVAMEQQRKRRNLVEYKAQLEAELEGWGMETDAALLRRRKERDNLKENVARDVTIDRCALYRDLGLEDPTTILHSVMKRVDDHSKMSAERHTEVLKDSTRTSSPFHECIILKL</sequence>
<feature type="non-terminal residue" evidence="2">
    <location>
        <position position="1"/>
    </location>
</feature>
<feature type="region of interest" description="Disordered" evidence="1">
    <location>
        <begin position="1"/>
        <end position="20"/>
    </location>
</feature>
<feature type="compositionally biased region" description="Basic and acidic residues" evidence="1">
    <location>
        <begin position="9"/>
        <end position="20"/>
    </location>
</feature>
<organism evidence="2 3">
    <name type="scientific">Pristionchus fissidentatus</name>
    <dbReference type="NCBI Taxonomy" id="1538716"/>
    <lineage>
        <taxon>Eukaryota</taxon>
        <taxon>Metazoa</taxon>
        <taxon>Ecdysozoa</taxon>
        <taxon>Nematoda</taxon>
        <taxon>Chromadorea</taxon>
        <taxon>Rhabditida</taxon>
        <taxon>Rhabditina</taxon>
        <taxon>Diplogasteromorpha</taxon>
        <taxon>Diplogasteroidea</taxon>
        <taxon>Neodiplogasteridae</taxon>
        <taxon>Pristionchus</taxon>
    </lineage>
</organism>
<gene>
    <name evidence="2" type="ORF">PFISCL1PPCAC_22493</name>
</gene>
<evidence type="ECO:0000313" key="2">
    <source>
        <dbReference type="EMBL" id="GMT31196.1"/>
    </source>
</evidence>
<dbReference type="EMBL" id="BTSY01000006">
    <property type="protein sequence ID" value="GMT31196.1"/>
    <property type="molecule type" value="Genomic_DNA"/>
</dbReference>
<keyword evidence="3" id="KW-1185">Reference proteome</keyword>
<reference evidence="2" key="1">
    <citation type="submission" date="2023-10" db="EMBL/GenBank/DDBJ databases">
        <title>Genome assembly of Pristionchus species.</title>
        <authorList>
            <person name="Yoshida K."/>
            <person name="Sommer R.J."/>
        </authorList>
    </citation>
    <scope>NUCLEOTIDE SEQUENCE</scope>
    <source>
        <strain evidence="2">RS5133</strain>
    </source>
</reference>
<dbReference type="AlphaFoldDB" id="A0AAV5WGZ1"/>
<evidence type="ECO:0000256" key="1">
    <source>
        <dbReference type="SAM" id="MobiDB-lite"/>
    </source>
</evidence>
<evidence type="ECO:0000313" key="3">
    <source>
        <dbReference type="Proteomes" id="UP001432322"/>
    </source>
</evidence>
<comment type="caution">
    <text evidence="2">The sequence shown here is derived from an EMBL/GenBank/DDBJ whole genome shotgun (WGS) entry which is preliminary data.</text>
</comment>
<name>A0AAV5WGZ1_9BILA</name>
<proteinExistence type="predicted"/>
<accession>A0AAV5WGZ1</accession>